<gene>
    <name evidence="7" type="ORF">AARE701A_LOCUS21296</name>
</gene>
<keyword evidence="1" id="KW-0479">Metal-binding</keyword>
<dbReference type="PANTHER" id="PTHR31973">
    <property type="entry name" value="POLYPROTEIN, PUTATIVE-RELATED"/>
    <property type="match status" value="1"/>
</dbReference>
<dbReference type="EMBL" id="LR999458">
    <property type="protein sequence ID" value="CAE6236029.1"/>
    <property type="molecule type" value="Genomic_DNA"/>
</dbReference>
<proteinExistence type="predicted"/>
<keyword evidence="3" id="KW-0862">Zinc</keyword>
<keyword evidence="8" id="KW-1185">Reference proteome</keyword>
<evidence type="ECO:0000313" key="8">
    <source>
        <dbReference type="Proteomes" id="UP000682877"/>
    </source>
</evidence>
<evidence type="ECO:0000256" key="3">
    <source>
        <dbReference type="ARBA" id="ARBA00022833"/>
    </source>
</evidence>
<evidence type="ECO:0000313" key="7">
    <source>
        <dbReference type="EMBL" id="CAE6236029.1"/>
    </source>
</evidence>
<evidence type="ECO:0000256" key="2">
    <source>
        <dbReference type="ARBA" id="ARBA00022771"/>
    </source>
</evidence>
<keyword evidence="2 4" id="KW-0863">Zinc-finger</keyword>
<dbReference type="PROSITE" id="PS50966">
    <property type="entry name" value="ZF_SWIM"/>
    <property type="match status" value="1"/>
</dbReference>
<evidence type="ECO:0000256" key="4">
    <source>
        <dbReference type="PROSITE-ProRule" id="PRU00325"/>
    </source>
</evidence>
<sequence>MSLIVRLVRGEWKRDETGCYEHVSEIEGFCLAVRLREKDSYARVVEVVKDKLKLRPEDDIELSYQWPQWMMGPDWQRANPIHIHDDEDMSLFMAIRADLEEMHLKVKIVRGTMTERTVNSYRSHIDIGSMSAEAISDRYWNSAETRAVWNTAVTRMLLRNLSDNAAGSSSPHVTQPEGMAGAMGRKQAGGIVINDNQGITGVGSVDPINMTQPENGVSAKGKEPAIDEETRRDLEFEMWRRNKQAEMLKEIYATEMTLGVPERTEEEKTPEKRTARALDFGDQNKDGTNPNIEVQLTLASAEPNTDGPMIVSVSSTDSTYGTPTELSASLSFDSDELMDDTDISSNNCLSQIGEDMLAHYYSDPDGPLCMGPTDTTNMNKRKAVSAPGAKTFQDLGEASTARVGAKMGEMVLKEIPVPTVLYDRDAPPYFDDPGEEDYLHRALMDADYEGDDIFIGRLFKSKEDCATKLAIHAIRRKFHFIYAKSCPNILLAVCVSHTCQWRVYATKLEDSERFEVKSATLHHTCSVDARGDFHKQASTAVIGKLMRTKYLGVGGGPRPNELRKMLRQEFSLNVSYWKAWRAREIAMDNAMGSAMGSYALIQPYFKLLLETNPNSLVALETEKDSSGGVYPMASHAACVVHLKRNIVAMFKSEALSVLVARAARAYRLSDFNGIFAEIRAMHPPCADYLTGIGFEHWTRSHFVGDRFNFMTSNIAESLNNVLTMARDYPVISILESLRTTLVTWFALRREAAQQEGNILPPKVNEMVIENFEKGAGYVVLKIGEANYEVRDRNDSGFAVNLWERTCTCREFQLLTIPCSHAIAAAIKEGIRVDTMVGIHHTVPHLRLAYQGIIMPVPDMDTLTPSPDDIGGGKLAPPYVRRPPGRPRKRRMLSRGEFKNFGEKVFTLQGNWPQQGNMPWADSGTIPTNLPYEC</sequence>
<protein>
    <recommendedName>
        <fullName evidence="6">SWIM-type domain-containing protein</fullName>
    </recommendedName>
</protein>
<dbReference type="InterPro" id="IPR006564">
    <property type="entry name" value="Znf_PMZ"/>
</dbReference>
<dbReference type="InterPro" id="IPR007527">
    <property type="entry name" value="Znf_SWIM"/>
</dbReference>
<dbReference type="PANTHER" id="PTHR31973:SF187">
    <property type="entry name" value="MUTATOR TRANSPOSASE MUDRA PROTEIN"/>
    <property type="match status" value="1"/>
</dbReference>
<dbReference type="InterPro" id="IPR004332">
    <property type="entry name" value="Transposase_MuDR"/>
</dbReference>
<evidence type="ECO:0000256" key="1">
    <source>
        <dbReference type="ARBA" id="ARBA00022723"/>
    </source>
</evidence>
<feature type="compositionally biased region" description="Basic and acidic residues" evidence="5">
    <location>
        <begin position="262"/>
        <end position="276"/>
    </location>
</feature>
<feature type="region of interest" description="Disordered" evidence="5">
    <location>
        <begin position="260"/>
        <end position="290"/>
    </location>
</feature>
<dbReference type="Pfam" id="PF04434">
    <property type="entry name" value="SWIM"/>
    <property type="match status" value="1"/>
</dbReference>
<feature type="domain" description="SWIM-type" evidence="6">
    <location>
        <begin position="787"/>
        <end position="829"/>
    </location>
</feature>
<dbReference type="AlphaFoldDB" id="A0A8S2AZV4"/>
<evidence type="ECO:0000259" key="6">
    <source>
        <dbReference type="PROSITE" id="PS50966"/>
    </source>
</evidence>
<accession>A0A8S2AZV4</accession>
<dbReference type="GO" id="GO:0008270">
    <property type="term" value="F:zinc ion binding"/>
    <property type="evidence" value="ECO:0007669"/>
    <property type="project" value="UniProtKB-KW"/>
</dbReference>
<dbReference type="Proteomes" id="UP000682877">
    <property type="component" value="Chromosome 8"/>
</dbReference>
<dbReference type="SMART" id="SM00575">
    <property type="entry name" value="ZnF_PMZ"/>
    <property type="match status" value="1"/>
</dbReference>
<reference evidence="7" key="1">
    <citation type="submission" date="2021-01" db="EMBL/GenBank/DDBJ databases">
        <authorList>
            <person name="Bezrukov I."/>
        </authorList>
    </citation>
    <scope>NUCLEOTIDE SEQUENCE</scope>
</reference>
<evidence type="ECO:0000256" key="5">
    <source>
        <dbReference type="SAM" id="MobiDB-lite"/>
    </source>
</evidence>
<dbReference type="Pfam" id="PF03108">
    <property type="entry name" value="DBD_Tnp_Mut"/>
    <property type="match status" value="1"/>
</dbReference>
<name>A0A8S2AZV4_ARAAE</name>
<organism evidence="7 8">
    <name type="scientific">Arabidopsis arenosa</name>
    <name type="common">Sand rock-cress</name>
    <name type="synonym">Cardaminopsis arenosa</name>
    <dbReference type="NCBI Taxonomy" id="38785"/>
    <lineage>
        <taxon>Eukaryota</taxon>
        <taxon>Viridiplantae</taxon>
        <taxon>Streptophyta</taxon>
        <taxon>Embryophyta</taxon>
        <taxon>Tracheophyta</taxon>
        <taxon>Spermatophyta</taxon>
        <taxon>Magnoliopsida</taxon>
        <taxon>eudicotyledons</taxon>
        <taxon>Gunneridae</taxon>
        <taxon>Pentapetalae</taxon>
        <taxon>rosids</taxon>
        <taxon>malvids</taxon>
        <taxon>Brassicales</taxon>
        <taxon>Brassicaceae</taxon>
        <taxon>Camelineae</taxon>
        <taxon>Arabidopsis</taxon>
    </lineage>
</organism>